<sequence length="81" mass="9295">MKLSTIICKHYRKSTTFKIVLQRNFTLKEAITIFDVLTSGSESEEIYIEPYDIAVISDEDSANENEKVLTDGCTEDDWVRS</sequence>
<name>A0A8X6LKT6_TRICU</name>
<protein>
    <submittedName>
        <fullName evidence="1">Uncharacterized protein</fullName>
    </submittedName>
</protein>
<dbReference type="EMBL" id="BMAO01016903">
    <property type="protein sequence ID" value="GFR12052.1"/>
    <property type="molecule type" value="Genomic_DNA"/>
</dbReference>
<evidence type="ECO:0000313" key="1">
    <source>
        <dbReference type="EMBL" id="GFR12052.1"/>
    </source>
</evidence>
<proteinExistence type="predicted"/>
<organism evidence="1 2">
    <name type="scientific">Trichonephila clavata</name>
    <name type="common">Joro spider</name>
    <name type="synonym">Nephila clavata</name>
    <dbReference type="NCBI Taxonomy" id="2740835"/>
    <lineage>
        <taxon>Eukaryota</taxon>
        <taxon>Metazoa</taxon>
        <taxon>Ecdysozoa</taxon>
        <taxon>Arthropoda</taxon>
        <taxon>Chelicerata</taxon>
        <taxon>Arachnida</taxon>
        <taxon>Araneae</taxon>
        <taxon>Araneomorphae</taxon>
        <taxon>Entelegynae</taxon>
        <taxon>Araneoidea</taxon>
        <taxon>Nephilidae</taxon>
        <taxon>Trichonephila</taxon>
    </lineage>
</organism>
<reference evidence="1" key="1">
    <citation type="submission" date="2020-07" db="EMBL/GenBank/DDBJ databases">
        <title>Multicomponent nature underlies the extraordinary mechanical properties of spider dragline silk.</title>
        <authorList>
            <person name="Kono N."/>
            <person name="Nakamura H."/>
            <person name="Mori M."/>
            <person name="Yoshida Y."/>
            <person name="Ohtoshi R."/>
            <person name="Malay A.D."/>
            <person name="Moran D.A.P."/>
            <person name="Tomita M."/>
            <person name="Numata K."/>
            <person name="Arakawa K."/>
        </authorList>
    </citation>
    <scope>NUCLEOTIDE SEQUENCE</scope>
</reference>
<accession>A0A8X6LKT6</accession>
<gene>
    <name evidence="1" type="ORF">TNCT_706641</name>
</gene>
<dbReference type="OrthoDB" id="8197645at2759"/>
<dbReference type="AlphaFoldDB" id="A0A8X6LKT6"/>
<dbReference type="Proteomes" id="UP000887116">
    <property type="component" value="Unassembled WGS sequence"/>
</dbReference>
<evidence type="ECO:0000313" key="2">
    <source>
        <dbReference type="Proteomes" id="UP000887116"/>
    </source>
</evidence>
<comment type="caution">
    <text evidence="1">The sequence shown here is derived from an EMBL/GenBank/DDBJ whole genome shotgun (WGS) entry which is preliminary data.</text>
</comment>
<keyword evidence="2" id="KW-1185">Reference proteome</keyword>